<proteinExistence type="predicted"/>
<protein>
    <submittedName>
        <fullName evidence="2">Uncharacterized protein</fullName>
    </submittedName>
</protein>
<feature type="compositionally biased region" description="Polar residues" evidence="1">
    <location>
        <begin position="18"/>
        <end position="29"/>
    </location>
</feature>
<feature type="region of interest" description="Disordered" evidence="1">
    <location>
        <begin position="1"/>
        <end position="139"/>
    </location>
</feature>
<dbReference type="EMBL" id="KV441386">
    <property type="protein sequence ID" value="PQM43457.1"/>
    <property type="molecule type" value="Genomic_DNA"/>
</dbReference>
<dbReference type="AlphaFoldDB" id="A0A2P6FGE8"/>
<feature type="compositionally biased region" description="Basic residues" evidence="1">
    <location>
        <begin position="31"/>
        <end position="47"/>
    </location>
</feature>
<evidence type="ECO:0000256" key="1">
    <source>
        <dbReference type="SAM" id="MobiDB-lite"/>
    </source>
</evidence>
<name>A0A2P6FGE8_9PEZI</name>
<reference evidence="2" key="1">
    <citation type="submission" date="2016-03" db="EMBL/GenBank/DDBJ databases">
        <title>Updated assembly of Pseudogymnoascus destructans, the fungus causing white-nose syndrome of bats.</title>
        <authorList>
            <person name="Palmer J.M."/>
            <person name="Drees K.P."/>
            <person name="Foster J.T."/>
            <person name="Lindner D.L."/>
        </authorList>
    </citation>
    <scope>NUCLEOTIDE SEQUENCE [LARGE SCALE GENOMIC DNA]</scope>
    <source>
        <strain evidence="2">20631-21</strain>
    </source>
</reference>
<dbReference type="GeneID" id="36292614"/>
<dbReference type="RefSeq" id="XP_024328765.1">
    <property type="nucleotide sequence ID" value="XM_024472997.1"/>
</dbReference>
<accession>A0A2P6FGE8</accession>
<evidence type="ECO:0000313" key="2">
    <source>
        <dbReference type="EMBL" id="PQM43457.1"/>
    </source>
</evidence>
<organism evidence="2">
    <name type="scientific">Pseudogymnoascus destructans</name>
    <dbReference type="NCBI Taxonomy" id="655981"/>
    <lineage>
        <taxon>Eukaryota</taxon>
        <taxon>Fungi</taxon>
        <taxon>Dikarya</taxon>
        <taxon>Ascomycota</taxon>
        <taxon>Pezizomycotina</taxon>
        <taxon>Leotiomycetes</taxon>
        <taxon>Thelebolales</taxon>
        <taxon>Thelebolaceae</taxon>
        <taxon>Pseudogymnoascus</taxon>
    </lineage>
</organism>
<dbReference type="Proteomes" id="UP000077154">
    <property type="component" value="Unassembled WGS sequence"/>
</dbReference>
<gene>
    <name evidence="2" type="ORF">VC83_09584</name>
</gene>
<sequence>MHISNTHKPLFSHPAPSPNNQTYTTSSFTPHLHHNGHHQTSHHRHQTNRPQITTPPNLPNHTLPLPRRHMWRKLDEEERGPGDGDGGCEGGEEDEAESEFHGGGGEKVPKAAYAEYLRERRERLDEPGLTGDEPIGVQW</sequence>
<feature type="compositionally biased region" description="Basic and acidic residues" evidence="1">
    <location>
        <begin position="116"/>
        <end position="126"/>
    </location>
</feature>
<feature type="compositionally biased region" description="Basic and acidic residues" evidence="1">
    <location>
        <begin position="72"/>
        <end position="82"/>
    </location>
</feature>